<evidence type="ECO:0000256" key="1">
    <source>
        <dbReference type="SAM" id="Phobius"/>
    </source>
</evidence>
<evidence type="ECO:0000313" key="3">
    <source>
        <dbReference type="EMBL" id="CUN13072.1"/>
    </source>
</evidence>
<dbReference type="EMBL" id="WWSC01000019">
    <property type="protein sequence ID" value="MZK42615.1"/>
    <property type="molecule type" value="Genomic_DNA"/>
</dbReference>
<dbReference type="EMBL" id="CYXO01000012">
    <property type="protein sequence ID" value="CUN13072.1"/>
    <property type="molecule type" value="Genomic_DNA"/>
</dbReference>
<protein>
    <recommendedName>
        <fullName evidence="2">Zinc-ribbon domain-containing protein</fullName>
    </recommendedName>
</protein>
<name>A0A173UDG8_9FIRM</name>
<evidence type="ECO:0000313" key="5">
    <source>
        <dbReference type="Proteomes" id="UP000095597"/>
    </source>
</evidence>
<dbReference type="InterPro" id="IPR026870">
    <property type="entry name" value="Zinc_ribbon_dom"/>
</dbReference>
<dbReference type="Proteomes" id="UP000472916">
    <property type="component" value="Unassembled WGS sequence"/>
</dbReference>
<reference evidence="3 5" key="1">
    <citation type="submission" date="2015-09" db="EMBL/GenBank/DDBJ databases">
        <authorList>
            <consortium name="Pathogen Informatics"/>
        </authorList>
    </citation>
    <scope>NUCLEOTIDE SEQUENCE [LARGE SCALE GENOMIC DNA]</scope>
    <source>
        <strain evidence="3 5">2789STDY5834961</strain>
    </source>
</reference>
<evidence type="ECO:0000313" key="6">
    <source>
        <dbReference type="Proteomes" id="UP000472916"/>
    </source>
</evidence>
<evidence type="ECO:0000313" key="4">
    <source>
        <dbReference type="EMBL" id="MZK42615.1"/>
    </source>
</evidence>
<dbReference type="AlphaFoldDB" id="A0A173UDG8"/>
<reference evidence="4 6" key="2">
    <citation type="journal article" date="2019" name="Nat. Med.">
        <title>A library of human gut bacterial isolates paired with longitudinal multiomics data enables mechanistic microbiome research.</title>
        <authorList>
            <person name="Poyet M."/>
            <person name="Groussin M."/>
            <person name="Gibbons S.M."/>
            <person name="Avila-Pacheco J."/>
            <person name="Jiang X."/>
            <person name="Kearney S.M."/>
            <person name="Perrotta A.R."/>
            <person name="Berdy B."/>
            <person name="Zhao S."/>
            <person name="Lieberman T.D."/>
            <person name="Swanson P.K."/>
            <person name="Smith M."/>
            <person name="Roesemann S."/>
            <person name="Alexander J.E."/>
            <person name="Rich S.A."/>
            <person name="Livny J."/>
            <person name="Vlamakis H."/>
            <person name="Clish C."/>
            <person name="Bullock K."/>
            <person name="Deik A."/>
            <person name="Scott J."/>
            <person name="Pierce K.A."/>
            <person name="Xavier R.J."/>
            <person name="Alm E.J."/>
        </authorList>
    </citation>
    <scope>NUCLEOTIDE SEQUENCE [LARGE SCALE GENOMIC DNA]</scope>
    <source>
        <strain evidence="4 6">BIOML-A6</strain>
    </source>
</reference>
<dbReference type="Pfam" id="PF13240">
    <property type="entry name" value="Zn_Ribbon_1"/>
    <property type="match status" value="1"/>
</dbReference>
<dbReference type="RefSeq" id="WP_055214657.1">
    <property type="nucleotide sequence ID" value="NZ_CYXO01000012.1"/>
</dbReference>
<dbReference type="Proteomes" id="UP000095597">
    <property type="component" value="Unassembled WGS sequence"/>
</dbReference>
<feature type="transmembrane region" description="Helical" evidence="1">
    <location>
        <begin position="168"/>
        <end position="185"/>
    </location>
</feature>
<proteinExistence type="predicted"/>
<keyword evidence="1" id="KW-1133">Transmembrane helix</keyword>
<organism evidence="3 5">
    <name type="scientific">Dorea longicatena</name>
    <dbReference type="NCBI Taxonomy" id="88431"/>
    <lineage>
        <taxon>Bacteria</taxon>
        <taxon>Bacillati</taxon>
        <taxon>Bacillota</taxon>
        <taxon>Clostridia</taxon>
        <taxon>Lachnospirales</taxon>
        <taxon>Lachnospiraceae</taxon>
        <taxon>Dorea</taxon>
    </lineage>
</organism>
<gene>
    <name evidence="3" type="ORF">ERS852573_02071</name>
    <name evidence="4" type="ORF">GT528_13200</name>
</gene>
<accession>A0A173UDG8</accession>
<evidence type="ECO:0000259" key="2">
    <source>
        <dbReference type="Pfam" id="PF13240"/>
    </source>
</evidence>
<feature type="domain" description="Zinc-ribbon" evidence="2">
    <location>
        <begin position="2"/>
        <end position="24"/>
    </location>
</feature>
<keyword evidence="1" id="KW-0812">Transmembrane</keyword>
<feature type="transmembrane region" description="Helical" evidence="1">
    <location>
        <begin position="142"/>
        <end position="162"/>
    </location>
</feature>
<keyword evidence="1" id="KW-0472">Membrane</keyword>
<dbReference type="OrthoDB" id="192868at2"/>
<sequence>MYCNECGNSLPDGVERCPVCGSKVKVQYANNGMNDFNNGQKNDPVQNQYQNDRMGYVNNNYGEDSSLSGIVLSENEQLVRQYHCSSVKQPRCEGYLSVTTRRMIFQAEGGTFFRSRISKEISLDKVTGVDCYYGVNMKITQIIVGVILTILGFYAWGINSSYIGSGRFYSFLIMILGIVLIVSGIRKSFKLTIYASECSPSPINIGEGALSLQGNAVFYAIVSEPTSDTDRMMNEVGALVHDLQTMGDMAVSKWKN</sequence>